<evidence type="ECO:0000313" key="5">
    <source>
        <dbReference type="EMBL" id="GAI64471.1"/>
    </source>
</evidence>
<dbReference type="EMBL" id="BARW01001841">
    <property type="protein sequence ID" value="GAI64471.1"/>
    <property type="molecule type" value="Genomic_DNA"/>
</dbReference>
<dbReference type="InterPro" id="IPR001173">
    <property type="entry name" value="Glyco_trans_2-like"/>
</dbReference>
<dbReference type="Gene3D" id="3.90.550.10">
    <property type="entry name" value="Spore Coat Polysaccharide Biosynthesis Protein SpsA, Chain A"/>
    <property type="match status" value="1"/>
</dbReference>
<reference evidence="5" key="1">
    <citation type="journal article" date="2014" name="Front. Microbiol.">
        <title>High frequency of phylogenetically diverse reductive dehalogenase-homologous genes in deep subseafloor sedimentary metagenomes.</title>
        <authorList>
            <person name="Kawai M."/>
            <person name="Futagami T."/>
            <person name="Toyoda A."/>
            <person name="Takaki Y."/>
            <person name="Nishi S."/>
            <person name="Hori S."/>
            <person name="Arai W."/>
            <person name="Tsubouchi T."/>
            <person name="Morono Y."/>
            <person name="Uchiyama I."/>
            <person name="Ito T."/>
            <person name="Fujiyama A."/>
            <person name="Inagaki F."/>
            <person name="Takami H."/>
        </authorList>
    </citation>
    <scope>NUCLEOTIDE SEQUENCE</scope>
    <source>
        <strain evidence="5">Expedition CK06-06</strain>
    </source>
</reference>
<dbReference type="InterPro" id="IPR039528">
    <property type="entry name" value="DPM1-like"/>
</dbReference>
<feature type="non-terminal residue" evidence="5">
    <location>
        <position position="1"/>
    </location>
</feature>
<dbReference type="SUPFAM" id="SSF53448">
    <property type="entry name" value="Nucleotide-diphospho-sugar transferases"/>
    <property type="match status" value="1"/>
</dbReference>
<keyword evidence="2" id="KW-0328">Glycosyltransferase</keyword>
<dbReference type="GO" id="GO:0016020">
    <property type="term" value="C:membrane"/>
    <property type="evidence" value="ECO:0007669"/>
    <property type="project" value="GOC"/>
</dbReference>
<organism evidence="5">
    <name type="scientific">marine sediment metagenome</name>
    <dbReference type="NCBI Taxonomy" id="412755"/>
    <lineage>
        <taxon>unclassified sequences</taxon>
        <taxon>metagenomes</taxon>
        <taxon>ecological metagenomes</taxon>
    </lineage>
</organism>
<evidence type="ECO:0000256" key="1">
    <source>
        <dbReference type="ARBA" id="ARBA00006739"/>
    </source>
</evidence>
<feature type="domain" description="Glycosyltransferase 2-like" evidence="4">
    <location>
        <begin position="1"/>
        <end position="94"/>
    </location>
</feature>
<sequence length="134" mass="15298">ALLTGINHATGYIVLTMDSDGQHRPEDIFYLVNPIFTKEADITIGSRYHGTYNYRLPVSTRLGEAVIEKFILILFGQKVVNNQGGFRAFHKRTLKIFKDIKFKDYAFTTELLLKASLSKFRIKECPILVENGNL</sequence>
<dbReference type="PANTHER" id="PTHR43398:SF1">
    <property type="entry name" value="DOLICHOL-PHOSPHATE MANNOSYLTRANSFERASE SUBUNIT 1"/>
    <property type="match status" value="1"/>
</dbReference>
<dbReference type="AlphaFoldDB" id="X1RBV6"/>
<protein>
    <recommendedName>
        <fullName evidence="4">Glycosyltransferase 2-like domain-containing protein</fullName>
    </recommendedName>
</protein>
<name>X1RBV6_9ZZZZ</name>
<comment type="caution">
    <text evidence="5">The sequence shown here is derived from an EMBL/GenBank/DDBJ whole genome shotgun (WGS) entry which is preliminary data.</text>
</comment>
<gene>
    <name evidence="5" type="ORF">S12H4_05525</name>
</gene>
<comment type="similarity">
    <text evidence="1">Belongs to the glycosyltransferase 2 family.</text>
</comment>
<evidence type="ECO:0000256" key="2">
    <source>
        <dbReference type="ARBA" id="ARBA00022676"/>
    </source>
</evidence>
<dbReference type="GO" id="GO:0009247">
    <property type="term" value="P:glycolipid biosynthetic process"/>
    <property type="evidence" value="ECO:0007669"/>
    <property type="project" value="TreeGrafter"/>
</dbReference>
<dbReference type="InterPro" id="IPR029044">
    <property type="entry name" value="Nucleotide-diphossugar_trans"/>
</dbReference>
<keyword evidence="3" id="KW-0808">Transferase</keyword>
<accession>X1RBV6</accession>
<evidence type="ECO:0000259" key="4">
    <source>
        <dbReference type="Pfam" id="PF00535"/>
    </source>
</evidence>
<dbReference type="GO" id="GO:0004582">
    <property type="term" value="F:dolichyl-phosphate beta-D-mannosyltransferase activity"/>
    <property type="evidence" value="ECO:0007669"/>
    <property type="project" value="InterPro"/>
</dbReference>
<evidence type="ECO:0000256" key="3">
    <source>
        <dbReference type="ARBA" id="ARBA00022679"/>
    </source>
</evidence>
<proteinExistence type="inferred from homology"/>
<dbReference type="PANTHER" id="PTHR43398">
    <property type="entry name" value="DOLICHOL-PHOSPHATE MANNOSYLTRANSFERASE SUBUNIT 1"/>
    <property type="match status" value="1"/>
</dbReference>
<dbReference type="CDD" id="cd04179">
    <property type="entry name" value="DPM_DPG-synthase_like"/>
    <property type="match status" value="1"/>
</dbReference>
<dbReference type="Pfam" id="PF00535">
    <property type="entry name" value="Glycos_transf_2"/>
    <property type="match status" value="1"/>
</dbReference>